<keyword evidence="13 18" id="KW-0012">Acyltransferase</keyword>
<proteinExistence type="inferred from homology"/>
<evidence type="ECO:0000256" key="17">
    <source>
        <dbReference type="ARBA" id="ARBA00049628"/>
    </source>
</evidence>
<organism evidence="20 21">
    <name type="scientific">Novispirillum itersonii</name>
    <name type="common">Aquaspirillum itersonii</name>
    <dbReference type="NCBI Taxonomy" id="189"/>
    <lineage>
        <taxon>Bacteria</taxon>
        <taxon>Pseudomonadati</taxon>
        <taxon>Pseudomonadota</taxon>
        <taxon>Alphaproteobacteria</taxon>
        <taxon>Rhodospirillales</taxon>
        <taxon>Novispirillaceae</taxon>
        <taxon>Novispirillum</taxon>
    </lineage>
</organism>
<feature type="binding site" evidence="18">
    <location>
        <begin position="11"/>
        <end position="14"/>
    </location>
    <ligand>
        <name>UDP-N-acetyl-alpha-D-glucosamine</name>
        <dbReference type="ChEBI" id="CHEBI:57705"/>
    </ligand>
</feature>
<dbReference type="GO" id="GO:0016020">
    <property type="term" value="C:membrane"/>
    <property type="evidence" value="ECO:0007669"/>
    <property type="project" value="GOC"/>
</dbReference>
<dbReference type="InterPro" id="IPR011004">
    <property type="entry name" value="Trimer_LpxA-like_sf"/>
</dbReference>
<dbReference type="CDD" id="cd03353">
    <property type="entry name" value="LbH_GlmU_C"/>
    <property type="match status" value="1"/>
</dbReference>
<evidence type="ECO:0000256" key="10">
    <source>
        <dbReference type="ARBA" id="ARBA00022960"/>
    </source>
</evidence>
<evidence type="ECO:0000259" key="19">
    <source>
        <dbReference type="Pfam" id="PF12804"/>
    </source>
</evidence>
<dbReference type="PROSITE" id="PS00101">
    <property type="entry name" value="HEXAPEP_TRANSFERASES"/>
    <property type="match status" value="1"/>
</dbReference>
<evidence type="ECO:0000256" key="6">
    <source>
        <dbReference type="ARBA" id="ARBA00022695"/>
    </source>
</evidence>
<dbReference type="InterPro" id="IPR018357">
    <property type="entry name" value="Hexapep_transf_CS"/>
</dbReference>
<comment type="similarity">
    <text evidence="2 18">In the C-terminal section; belongs to the transferase hexapeptide repeat family.</text>
</comment>
<keyword evidence="12 18" id="KW-0511">Multifunctional enzyme</keyword>
<evidence type="ECO:0000256" key="11">
    <source>
        <dbReference type="ARBA" id="ARBA00022984"/>
    </source>
</evidence>
<dbReference type="SUPFAM" id="SSF51161">
    <property type="entry name" value="Trimeric LpxA-like enzymes"/>
    <property type="match status" value="1"/>
</dbReference>
<dbReference type="SUPFAM" id="SSF53448">
    <property type="entry name" value="Nucleotide-diphospho-sugar transferases"/>
    <property type="match status" value="1"/>
</dbReference>
<dbReference type="Proteomes" id="UP000544872">
    <property type="component" value="Unassembled WGS sequence"/>
</dbReference>
<keyword evidence="4 18" id="KW-0963">Cytoplasm</keyword>
<evidence type="ECO:0000256" key="2">
    <source>
        <dbReference type="ARBA" id="ARBA00007707"/>
    </source>
</evidence>
<gene>
    <name evidence="18" type="primary">glmU</name>
    <name evidence="20" type="ORF">FHS48_002617</name>
</gene>
<feature type="binding site" evidence="18">
    <location>
        <position position="141"/>
    </location>
    <ligand>
        <name>UDP-N-acetyl-alpha-D-glucosamine</name>
        <dbReference type="ChEBI" id="CHEBI:57705"/>
    </ligand>
</feature>
<evidence type="ECO:0000313" key="21">
    <source>
        <dbReference type="Proteomes" id="UP000544872"/>
    </source>
</evidence>
<name>A0A7W9ZIC2_NOVIT</name>
<keyword evidence="6 18" id="KW-0548">Nucleotidyltransferase</keyword>
<dbReference type="InterPro" id="IPR050065">
    <property type="entry name" value="GlmU-like"/>
</dbReference>
<evidence type="ECO:0000256" key="16">
    <source>
        <dbReference type="ARBA" id="ARBA00048493"/>
    </source>
</evidence>
<feature type="binding site" evidence="18">
    <location>
        <position position="317"/>
    </location>
    <ligand>
        <name>UDP-N-acetyl-alpha-D-glucosamine</name>
        <dbReference type="ChEBI" id="CHEBI:57705"/>
    </ligand>
</feature>
<dbReference type="GO" id="GO:0008360">
    <property type="term" value="P:regulation of cell shape"/>
    <property type="evidence" value="ECO:0007669"/>
    <property type="project" value="UniProtKB-KW"/>
</dbReference>
<dbReference type="Pfam" id="PF00132">
    <property type="entry name" value="Hexapep"/>
    <property type="match status" value="1"/>
</dbReference>
<evidence type="ECO:0000256" key="13">
    <source>
        <dbReference type="ARBA" id="ARBA00023315"/>
    </source>
</evidence>
<dbReference type="CDD" id="cd02540">
    <property type="entry name" value="GT2_GlmU_N_bac"/>
    <property type="match status" value="1"/>
</dbReference>
<evidence type="ECO:0000313" key="20">
    <source>
        <dbReference type="EMBL" id="MBB6211182.1"/>
    </source>
</evidence>
<sequence>MAPSSAAAIVLAAGLGTRMKSSLPKVLHPVLGRPMVAHVAAAAAQAGVDRLVVVVGPEGDAVARVVAPHPTVVQHDRLGTGHAALQARAALEGFTGTVVVLCGDAPLLRPETVRALIDARERAGAGVAVLGFEAADPGAYGRLMLEDGSSLTAIVEAKEATPEQLAVRWCNSGVLAIDGAALWGWLDRIRNDNAKGEYYLTDVVALARADGRACVMVPCSEQEVMGVNARAELAVCEAVAQTRMRQQAMADGATLIDPATTYFSWDTRLGRDVTVGPFTVFGPGVTVADGVEIKGFCHFEGCAVAAGASVGPYARLRPDADIGEGAHIGNFVEIKKATVEAGAKVNHLSYIGDAFVGAKANIGAGTITCNYDGFGKYKTTIGAGAFVGSNSSLVAPVTVGDGAIIGAGSVITRDVEADALGVTRAEQVQKSGWAARFRDVKRAAKLALAAKAAERNSPAKKK</sequence>
<evidence type="ECO:0000256" key="8">
    <source>
        <dbReference type="ARBA" id="ARBA00022737"/>
    </source>
</evidence>
<comment type="caution">
    <text evidence="18">Lacks conserved residue(s) required for the propagation of feature annotation.</text>
</comment>
<feature type="binding site" evidence="18">
    <location>
        <position position="361"/>
    </location>
    <ligand>
        <name>UDP-N-acetyl-alpha-D-glucosamine</name>
        <dbReference type="ChEBI" id="CHEBI:57705"/>
    </ligand>
</feature>
<evidence type="ECO:0000256" key="15">
    <source>
        <dbReference type="ARBA" id="ARBA00048247"/>
    </source>
</evidence>
<feature type="binding site" evidence="18">
    <location>
        <position position="350"/>
    </location>
    <ligand>
        <name>UDP-N-acetyl-alpha-D-glucosamine</name>
        <dbReference type="ChEBI" id="CHEBI:57705"/>
    </ligand>
</feature>
<dbReference type="AlphaFoldDB" id="A0A7W9ZIC2"/>
<keyword evidence="21" id="KW-1185">Reference proteome</keyword>
<feature type="binding site" evidence="18">
    <location>
        <position position="389"/>
    </location>
    <ligand>
        <name>acetyl-CoA</name>
        <dbReference type="ChEBI" id="CHEBI:57288"/>
    </ligand>
</feature>
<dbReference type="EMBL" id="JACIIX010000009">
    <property type="protein sequence ID" value="MBB6211182.1"/>
    <property type="molecule type" value="Genomic_DNA"/>
</dbReference>
<feature type="binding site" evidence="18">
    <location>
        <position position="171"/>
    </location>
    <ligand>
        <name>UDP-N-acetyl-alpha-D-glucosamine</name>
        <dbReference type="ChEBI" id="CHEBI:57705"/>
    </ligand>
</feature>
<keyword evidence="11 18" id="KW-0573">Peptidoglycan synthesis</keyword>
<feature type="binding site" evidence="18">
    <location>
        <position position="228"/>
    </location>
    <ligand>
        <name>UDP-N-acetyl-alpha-D-glucosamine</name>
        <dbReference type="ChEBI" id="CHEBI:57705"/>
    </ligand>
</feature>
<feature type="active site" description="Proton acceptor" evidence="18">
    <location>
        <position position="347"/>
    </location>
</feature>
<feature type="binding site" evidence="18">
    <location>
        <begin position="370"/>
        <end position="371"/>
    </location>
    <ligand>
        <name>acetyl-CoA</name>
        <dbReference type="ChEBI" id="CHEBI:57288"/>
    </ligand>
</feature>
<dbReference type="HAMAP" id="MF_01631">
    <property type="entry name" value="GlmU"/>
    <property type="match status" value="1"/>
</dbReference>
<evidence type="ECO:0000256" key="7">
    <source>
        <dbReference type="ARBA" id="ARBA00022723"/>
    </source>
</evidence>
<dbReference type="NCBIfam" id="NF010933">
    <property type="entry name" value="PRK14353.1"/>
    <property type="match status" value="1"/>
</dbReference>
<keyword evidence="8 18" id="KW-0677">Repeat</keyword>
<dbReference type="InterPro" id="IPR001451">
    <property type="entry name" value="Hexapep"/>
</dbReference>
<dbReference type="PANTHER" id="PTHR43584:SF3">
    <property type="entry name" value="BIFUNCTIONAL PROTEIN GLMU"/>
    <property type="match status" value="1"/>
</dbReference>
<evidence type="ECO:0000256" key="3">
    <source>
        <dbReference type="ARBA" id="ARBA00007947"/>
    </source>
</evidence>
<dbReference type="PANTHER" id="PTHR43584">
    <property type="entry name" value="NUCLEOTIDYL TRANSFERASE"/>
    <property type="match status" value="1"/>
</dbReference>
<dbReference type="InterPro" id="IPR025877">
    <property type="entry name" value="MobA-like_NTP_Trfase"/>
</dbReference>
<keyword evidence="14 18" id="KW-0961">Cell wall biogenesis/degradation</keyword>
<feature type="binding site" evidence="18">
    <location>
        <begin position="79"/>
        <end position="80"/>
    </location>
    <ligand>
        <name>UDP-N-acetyl-alpha-D-glucosamine</name>
        <dbReference type="ChEBI" id="CHEBI:57705"/>
    </ligand>
</feature>
<dbReference type="InterPro" id="IPR029044">
    <property type="entry name" value="Nucleotide-diphossugar_trans"/>
</dbReference>
<dbReference type="GO" id="GO:0019134">
    <property type="term" value="F:glucosamine-1-phosphate N-acetyltransferase activity"/>
    <property type="evidence" value="ECO:0007669"/>
    <property type="project" value="UniProtKB-UniRule"/>
</dbReference>
<dbReference type="InterPro" id="IPR005882">
    <property type="entry name" value="Bifunctional_GlmU"/>
</dbReference>
<comment type="pathway">
    <text evidence="18">Nucleotide-sugar biosynthesis; UDP-N-acetyl-alpha-D-glucosamine biosynthesis; UDP-N-acetyl-alpha-D-glucosamine from N-acetyl-alpha-D-glucosamine 1-phosphate: step 1/1.</text>
</comment>
<dbReference type="NCBIfam" id="TIGR01173">
    <property type="entry name" value="glmU"/>
    <property type="match status" value="1"/>
</dbReference>
<reference evidence="20 21" key="1">
    <citation type="submission" date="2020-08" db="EMBL/GenBank/DDBJ databases">
        <title>Genomic Encyclopedia of Type Strains, Phase IV (KMG-IV): sequencing the most valuable type-strain genomes for metagenomic binning, comparative biology and taxonomic classification.</title>
        <authorList>
            <person name="Goeker M."/>
        </authorList>
    </citation>
    <scope>NUCLEOTIDE SEQUENCE [LARGE SCALE GENOMIC DNA]</scope>
    <source>
        <strain evidence="20 21">DSM 11590</strain>
    </source>
</reference>
<feature type="binding site" evidence="18">
    <location>
        <position position="74"/>
    </location>
    <ligand>
        <name>UDP-N-acetyl-alpha-D-glucosamine</name>
        <dbReference type="ChEBI" id="CHEBI:57705"/>
    </ligand>
</feature>
<evidence type="ECO:0000256" key="18">
    <source>
        <dbReference type="HAMAP-Rule" id="MF_01631"/>
    </source>
</evidence>
<evidence type="ECO:0000256" key="14">
    <source>
        <dbReference type="ARBA" id="ARBA00023316"/>
    </source>
</evidence>
<dbReference type="GO" id="GO:0005737">
    <property type="term" value="C:cytoplasm"/>
    <property type="evidence" value="ECO:0007669"/>
    <property type="project" value="UniProtKB-SubCell"/>
</dbReference>
<feature type="binding site" evidence="18">
    <location>
        <position position="156"/>
    </location>
    <ligand>
        <name>UDP-N-acetyl-alpha-D-glucosamine</name>
        <dbReference type="ChEBI" id="CHEBI:57705"/>
    </ligand>
</feature>
<dbReference type="GO" id="GO:0000902">
    <property type="term" value="P:cell morphogenesis"/>
    <property type="evidence" value="ECO:0007669"/>
    <property type="project" value="UniProtKB-UniRule"/>
</dbReference>
<comment type="cofactor">
    <cofactor evidence="18">
        <name>Mg(2+)</name>
        <dbReference type="ChEBI" id="CHEBI:18420"/>
    </cofactor>
    <text evidence="18">Binds 1 Mg(2+) ion per subunit.</text>
</comment>
<comment type="catalytic activity">
    <reaction evidence="16 18">
        <text>N-acetyl-alpha-D-glucosamine 1-phosphate + UTP + H(+) = UDP-N-acetyl-alpha-D-glucosamine + diphosphate</text>
        <dbReference type="Rhea" id="RHEA:13509"/>
        <dbReference type="ChEBI" id="CHEBI:15378"/>
        <dbReference type="ChEBI" id="CHEBI:33019"/>
        <dbReference type="ChEBI" id="CHEBI:46398"/>
        <dbReference type="ChEBI" id="CHEBI:57705"/>
        <dbReference type="ChEBI" id="CHEBI:57776"/>
        <dbReference type="EC" id="2.7.7.23"/>
    </reaction>
</comment>
<feature type="region of interest" description="Pyrophosphorylase" evidence="18">
    <location>
        <begin position="1"/>
        <end position="230"/>
    </location>
</feature>
<dbReference type="Gene3D" id="2.160.10.10">
    <property type="entry name" value="Hexapeptide repeat proteins"/>
    <property type="match status" value="1"/>
</dbReference>
<dbReference type="Gene3D" id="3.90.550.10">
    <property type="entry name" value="Spore Coat Polysaccharide Biosynthesis Protein SpsA, Chain A"/>
    <property type="match status" value="1"/>
</dbReference>
<keyword evidence="9 18" id="KW-0460">Magnesium</keyword>
<dbReference type="EC" id="2.3.1.157" evidence="18"/>
<dbReference type="UniPathway" id="UPA00113">
    <property type="reaction ID" value="UER00532"/>
</dbReference>
<evidence type="ECO:0000256" key="1">
    <source>
        <dbReference type="ARBA" id="ARBA00004496"/>
    </source>
</evidence>
<feature type="binding site" evidence="18">
    <location>
        <position position="364"/>
    </location>
    <ligand>
        <name>acetyl-CoA</name>
        <dbReference type="ChEBI" id="CHEBI:57288"/>
    </ligand>
</feature>
<comment type="subcellular location">
    <subcellularLocation>
        <location evidence="1 18">Cytoplasm</location>
    </subcellularLocation>
</comment>
<feature type="region of interest" description="N-acetyltransferase" evidence="18">
    <location>
        <begin position="252"/>
        <end position="462"/>
    </location>
</feature>
<dbReference type="RefSeq" id="WP_184263996.1">
    <property type="nucleotide sequence ID" value="NZ_JACIIX010000009.1"/>
</dbReference>
<protein>
    <recommendedName>
        <fullName evidence="18">Bifunctional protein GlmU</fullName>
    </recommendedName>
    <domain>
        <recommendedName>
            <fullName evidence="18">UDP-N-acetylglucosamine pyrophosphorylase</fullName>
            <ecNumber evidence="18">2.7.7.23</ecNumber>
        </recommendedName>
        <alternativeName>
            <fullName evidence="18">N-acetylglucosamine-1-phosphate uridyltransferase</fullName>
        </alternativeName>
    </domain>
    <domain>
        <recommendedName>
            <fullName evidence="18">Glucosamine-1-phosphate N-acetyltransferase</fullName>
            <ecNumber evidence="18">2.3.1.157</ecNumber>
        </recommendedName>
    </domain>
</protein>
<dbReference type="GO" id="GO:0000287">
    <property type="term" value="F:magnesium ion binding"/>
    <property type="evidence" value="ECO:0007669"/>
    <property type="project" value="UniProtKB-UniRule"/>
</dbReference>
<dbReference type="GO" id="GO:0071555">
    <property type="term" value="P:cell wall organization"/>
    <property type="evidence" value="ECO:0007669"/>
    <property type="project" value="UniProtKB-KW"/>
</dbReference>
<comment type="function">
    <text evidence="17 18">Catalyzes the last two sequential reactions in the de novo biosynthetic pathway for UDP-N-acetylglucosamine (UDP-GlcNAc). The C-terminal domain catalyzes the transfer of acetyl group from acetyl coenzyme A to glucosamine-1-phosphate (GlcN-1-P) to produce N-acetylglucosamine-1-phosphate (GlcNAc-1-P), which is converted into UDP-GlcNAc by the transfer of uridine 5-monophosphate (from uridine 5-triphosphate), a reaction catalyzed by the N-terminal domain.</text>
</comment>
<dbReference type="InterPro" id="IPR038009">
    <property type="entry name" value="GlmU_C_LbH"/>
</dbReference>
<evidence type="ECO:0000256" key="9">
    <source>
        <dbReference type="ARBA" id="ARBA00022842"/>
    </source>
</evidence>
<feature type="binding site" evidence="18">
    <location>
        <position position="104"/>
    </location>
    <ligand>
        <name>Mg(2+)</name>
        <dbReference type="ChEBI" id="CHEBI:18420"/>
    </ligand>
</feature>
<accession>A0A7W9ZIC2</accession>
<comment type="caution">
    <text evidence="20">The sequence shown here is derived from an EMBL/GenBank/DDBJ whole genome shotgun (WGS) entry which is preliminary data.</text>
</comment>
<feature type="domain" description="MobA-like NTP transferase" evidence="19">
    <location>
        <begin position="8"/>
        <end position="145"/>
    </location>
</feature>
<dbReference type="GO" id="GO:0009245">
    <property type="term" value="P:lipid A biosynthetic process"/>
    <property type="evidence" value="ECO:0007669"/>
    <property type="project" value="UniProtKB-UniRule"/>
</dbReference>
<feature type="region of interest" description="Linker" evidence="18">
    <location>
        <begin position="231"/>
        <end position="251"/>
    </location>
</feature>
<comment type="pathway">
    <text evidence="18">Bacterial outer membrane biogenesis; LPS lipid A biosynthesis.</text>
</comment>
<feature type="binding site" evidence="18">
    <location>
        <position position="228"/>
    </location>
    <ligand>
        <name>Mg(2+)</name>
        <dbReference type="ChEBI" id="CHEBI:18420"/>
    </ligand>
</feature>
<dbReference type="EC" id="2.7.7.23" evidence="18"/>
<feature type="binding site" evidence="18">
    <location>
        <position position="25"/>
    </location>
    <ligand>
        <name>UDP-N-acetyl-alpha-D-glucosamine</name>
        <dbReference type="ChEBI" id="CHEBI:57705"/>
    </ligand>
</feature>
<keyword evidence="5 18" id="KW-0808">Transferase</keyword>
<evidence type="ECO:0000256" key="5">
    <source>
        <dbReference type="ARBA" id="ARBA00022679"/>
    </source>
</evidence>
<evidence type="ECO:0000256" key="4">
    <source>
        <dbReference type="ARBA" id="ARBA00022490"/>
    </source>
</evidence>
<dbReference type="GO" id="GO:0006048">
    <property type="term" value="P:UDP-N-acetylglucosamine biosynthetic process"/>
    <property type="evidence" value="ECO:0007669"/>
    <property type="project" value="UniProtKB-UniPathway"/>
</dbReference>
<keyword evidence="7 18" id="KW-0479">Metal-binding</keyword>
<keyword evidence="10 18" id="KW-0133">Cell shape</keyword>
<evidence type="ECO:0000256" key="12">
    <source>
        <dbReference type="ARBA" id="ARBA00023268"/>
    </source>
</evidence>
<comment type="pathway">
    <text evidence="18">Nucleotide-sugar biosynthesis; UDP-N-acetyl-alpha-D-glucosamine biosynthesis; N-acetyl-alpha-D-glucosamine 1-phosphate from alpha-D-glucosamine 6-phosphate (route II): step 2/2.</text>
</comment>
<comment type="similarity">
    <text evidence="3 18">In the N-terminal section; belongs to the N-acetylglucosamine-1-phosphate uridyltransferase family.</text>
</comment>
<feature type="binding site" evidence="18">
    <location>
        <position position="424"/>
    </location>
    <ligand>
        <name>acetyl-CoA</name>
        <dbReference type="ChEBI" id="CHEBI:57288"/>
    </ligand>
</feature>
<dbReference type="Pfam" id="PF12804">
    <property type="entry name" value="NTP_transf_3"/>
    <property type="match status" value="1"/>
</dbReference>
<feature type="binding site" evidence="18">
    <location>
        <position position="335"/>
    </location>
    <ligand>
        <name>UDP-N-acetyl-alpha-D-glucosamine</name>
        <dbReference type="ChEBI" id="CHEBI:57705"/>
    </ligand>
</feature>
<dbReference type="GO" id="GO:0009252">
    <property type="term" value="P:peptidoglycan biosynthetic process"/>
    <property type="evidence" value="ECO:0007669"/>
    <property type="project" value="UniProtKB-UniRule"/>
</dbReference>
<comment type="catalytic activity">
    <reaction evidence="15 18">
        <text>alpha-D-glucosamine 1-phosphate + acetyl-CoA = N-acetyl-alpha-D-glucosamine 1-phosphate + CoA + H(+)</text>
        <dbReference type="Rhea" id="RHEA:13725"/>
        <dbReference type="ChEBI" id="CHEBI:15378"/>
        <dbReference type="ChEBI" id="CHEBI:57287"/>
        <dbReference type="ChEBI" id="CHEBI:57288"/>
        <dbReference type="ChEBI" id="CHEBI:57776"/>
        <dbReference type="ChEBI" id="CHEBI:58516"/>
        <dbReference type="EC" id="2.3.1.157"/>
    </reaction>
</comment>
<dbReference type="UniPathway" id="UPA00973"/>
<comment type="subunit">
    <text evidence="18">Homotrimer.</text>
</comment>
<feature type="binding site" evidence="18">
    <location>
        <position position="407"/>
    </location>
    <ligand>
        <name>acetyl-CoA</name>
        <dbReference type="ChEBI" id="CHEBI:57288"/>
    </ligand>
</feature>
<dbReference type="GO" id="GO:0003977">
    <property type="term" value="F:UDP-N-acetylglucosamine diphosphorylase activity"/>
    <property type="evidence" value="ECO:0007669"/>
    <property type="project" value="UniProtKB-UniRule"/>
</dbReference>